<sequence>MRNYRRAPSSETSSRDSTSGAAEDGDGGPALDVNKFSGEIRTRRPLDRETADAVTFVAFLVARDPVKVIVRVRDVNDHAPAFPVAVTTIRIAESARRNHKESLSPARDPDADAFTVQLYEIAAGNVNETFRLGTRRKNGVLYPDLELNGRLDRERVPRYRLTLAARDGGDPPRAGETTVEVVVVDVNDNRPAFERATYEASVAENATAGTTVTRVVATDADEGENARVTYSIRRGGDDAFAVDARTGAVTLRRALPPGGPREHVIVVSAADGGTPSLVATAHVAVTVVGVRARAPRVDVAFVTEGGGYRVREDTAARSVVARVSISDPDRDDDEDARLADVDVTLEGADGAFALRTEDRATYWMYVARALDRETTPEYNLTVVARAAARKGAPAVRATADIAVVVDDANDNAPRFESALYEASVEESADVGAFVARVGASDDDAGDNAAVTYSLAPPAGGAAVDWFAVDAATGLITTTAKVDCLIDARPEVVVVATDGGEPALSSRVVVRVSVVDVNDHEPQFSLSFYNVSVSEGATVGKCILQLNATDGDCGVNAIVNYTLVEAAAARANPRPFTIDGATGQLCLQRPLDHEQRDSYEFSVIATDAGGRSASVTVHVHVADENDNAPVFYPREYGVSLKAGAPPGGAVVRVHASDGDAGAYGRVTYAVADGDDADGAGVFVVDGNSVVVVDVNDNRPAFERATYEASVAENATAGTTVTRVVATDADEGENARVTYSIRRGGDDAFAVDARTGAVTLRRALPPGGPREHVIVVSAADGGTPSLVATAHVAVTVVGVRARAPRVDVAFVTEGGGYRVREDTAARSVVARVSISDPDRDDDDAARLADVDVTLEGADGAFALRTEDRATYWMYVARALDRETTPEYNLTVVARAAARKGAPAVRATADIAVVVDDANDNAPRFESALYEASVEESADVGAFVARVGASDDDAGDNAAVTYSLAPPAGGAAVDWFAVDAATGLITTTAKVDCLIDARPEVVVVATDGGEPALSSRVVVRVSVVDVNDHEPQFSLSFYNVSVSEGATVGKCILQLNATDGDCGVNAIVNYTLVEAAAAARANPRPFTIDGATGQLCLQRPLDHEQRDSYEFSVIATDAGGRSASVTVHVHVADENDNAPVFYPREYGVSLKAGAPPGGAVVRVHASDGDAGAYGRVTYAVADGDDADGAGVFVVDGNSGAVTLAKKLEATRTNRHVITVTATDGGGRAAAAPAVVTVSVVAGNQKPPVFRQPFYGFSIPEDYAVGSRVGFVHAEGGAAVHYSISSGDPGRYFAIDAQTGEISSARALDREEDAFLLLAIQARAGEPPTYGHAQHMVGSVLSVEGERSRQSADVSLWPATTAPTLTWGERVQCST</sequence>
<feature type="region of interest" description="Disordered" evidence="8">
    <location>
        <begin position="1"/>
        <end position="36"/>
    </location>
</feature>
<evidence type="ECO:0000256" key="6">
    <source>
        <dbReference type="ARBA" id="ARBA00023136"/>
    </source>
</evidence>
<comment type="subcellular location">
    <subcellularLocation>
        <location evidence="1">Membrane</location>
    </subcellularLocation>
</comment>
<feature type="domain" description="Cadherin" evidence="9">
    <location>
        <begin position="817"/>
        <end position="922"/>
    </location>
</feature>
<dbReference type="GeneID" id="106813108"/>
<evidence type="ECO:0000256" key="2">
    <source>
        <dbReference type="ARBA" id="ARBA00022692"/>
    </source>
</evidence>
<keyword evidence="10" id="KW-1185">Reference proteome</keyword>
<reference evidence="11" key="1">
    <citation type="submission" date="2025-08" db="UniProtKB">
        <authorList>
            <consortium name="RefSeq"/>
        </authorList>
    </citation>
    <scope>IDENTIFICATION</scope>
</reference>
<feature type="domain" description="Cadherin" evidence="9">
    <location>
        <begin position="1031"/>
        <end position="1138"/>
    </location>
</feature>
<protein>
    <submittedName>
        <fullName evidence="11">Protein dachsous-like</fullName>
    </submittedName>
</protein>
<feature type="domain" description="Cadherin" evidence="9">
    <location>
        <begin position="416"/>
        <end position="523"/>
    </location>
</feature>
<dbReference type="PROSITE" id="PS00232">
    <property type="entry name" value="CADHERIN_1"/>
    <property type="match status" value="8"/>
</dbReference>
<feature type="domain" description="Cadherin" evidence="9">
    <location>
        <begin position="631"/>
        <end position="705"/>
    </location>
</feature>
<evidence type="ECO:0000256" key="4">
    <source>
        <dbReference type="ARBA" id="ARBA00022837"/>
    </source>
</evidence>
<feature type="domain" description="Cadherin" evidence="9">
    <location>
        <begin position="923"/>
        <end position="1030"/>
    </location>
</feature>
<dbReference type="Pfam" id="PF00028">
    <property type="entry name" value="Cadherin"/>
    <property type="match status" value="11"/>
</dbReference>
<keyword evidence="3" id="KW-0677">Repeat</keyword>
<feature type="domain" description="Cadherin" evidence="9">
    <location>
        <begin position="83"/>
        <end position="193"/>
    </location>
</feature>
<dbReference type="PROSITE" id="PS50268">
    <property type="entry name" value="CADHERIN_2"/>
    <property type="match status" value="13"/>
</dbReference>
<evidence type="ECO:0000259" key="9">
    <source>
        <dbReference type="PROSITE" id="PS50268"/>
    </source>
</evidence>
<feature type="domain" description="Cadherin" evidence="9">
    <location>
        <begin position="31"/>
        <end position="82"/>
    </location>
</feature>
<dbReference type="Gene3D" id="2.60.40.60">
    <property type="entry name" value="Cadherins"/>
    <property type="match status" value="13"/>
</dbReference>
<dbReference type="Proteomes" id="UP000695022">
    <property type="component" value="Unplaced"/>
</dbReference>
<evidence type="ECO:0000313" key="10">
    <source>
        <dbReference type="Proteomes" id="UP000695022"/>
    </source>
</evidence>
<dbReference type="PANTHER" id="PTHR24026">
    <property type="entry name" value="FAT ATYPICAL CADHERIN-RELATED"/>
    <property type="match status" value="1"/>
</dbReference>
<evidence type="ECO:0000256" key="8">
    <source>
        <dbReference type="SAM" id="MobiDB-lite"/>
    </source>
</evidence>
<keyword evidence="2" id="KW-0812">Transmembrane</keyword>
<feature type="compositionally biased region" description="Low complexity" evidence="8">
    <location>
        <begin position="9"/>
        <end position="19"/>
    </location>
</feature>
<accession>A0ABM1EKC7</accession>
<dbReference type="RefSeq" id="XP_014672648.1">
    <property type="nucleotide sequence ID" value="XM_014817162.1"/>
</dbReference>
<dbReference type="SMART" id="SM00112">
    <property type="entry name" value="CA"/>
    <property type="match status" value="12"/>
</dbReference>
<dbReference type="PRINTS" id="PR00205">
    <property type="entry name" value="CADHERIN"/>
</dbReference>
<feature type="domain" description="Cadherin" evidence="9">
    <location>
        <begin position="701"/>
        <end position="804"/>
    </location>
</feature>
<evidence type="ECO:0000313" key="11">
    <source>
        <dbReference type="RefSeq" id="XP_014672648.1"/>
    </source>
</evidence>
<proteinExistence type="predicted"/>
<feature type="domain" description="Cadherin" evidence="9">
    <location>
        <begin position="1247"/>
        <end position="1361"/>
    </location>
</feature>
<feature type="domain" description="Cadherin" evidence="9">
    <location>
        <begin position="310"/>
        <end position="415"/>
    </location>
</feature>
<gene>
    <name evidence="11" type="primary">LOC106813108</name>
</gene>
<keyword evidence="6" id="KW-0472">Membrane</keyword>
<dbReference type="PANTHER" id="PTHR24026:SF126">
    <property type="entry name" value="PROTOCADHERIN FAT 4"/>
    <property type="match status" value="1"/>
</dbReference>
<dbReference type="CDD" id="cd11304">
    <property type="entry name" value="Cadherin_repeat"/>
    <property type="match status" value="10"/>
</dbReference>
<feature type="domain" description="Cadherin" evidence="9">
    <location>
        <begin position="524"/>
        <end position="630"/>
    </location>
</feature>
<organism evidence="10 11">
    <name type="scientific">Priapulus caudatus</name>
    <name type="common">Priapulid worm</name>
    <dbReference type="NCBI Taxonomy" id="37621"/>
    <lineage>
        <taxon>Eukaryota</taxon>
        <taxon>Metazoa</taxon>
        <taxon>Ecdysozoa</taxon>
        <taxon>Scalidophora</taxon>
        <taxon>Priapulida</taxon>
        <taxon>Priapulimorpha</taxon>
        <taxon>Priapulimorphida</taxon>
        <taxon>Priapulidae</taxon>
        <taxon>Priapulus</taxon>
    </lineage>
</organism>
<keyword evidence="4 7" id="KW-0106">Calcium</keyword>
<evidence type="ECO:0000256" key="5">
    <source>
        <dbReference type="ARBA" id="ARBA00022989"/>
    </source>
</evidence>
<feature type="domain" description="Cadherin" evidence="9">
    <location>
        <begin position="1139"/>
        <end position="1246"/>
    </location>
</feature>
<dbReference type="InterPro" id="IPR015919">
    <property type="entry name" value="Cadherin-like_sf"/>
</dbReference>
<dbReference type="SUPFAM" id="SSF49313">
    <property type="entry name" value="Cadherin-like"/>
    <property type="match status" value="13"/>
</dbReference>
<feature type="domain" description="Cadherin" evidence="9">
    <location>
        <begin position="194"/>
        <end position="297"/>
    </location>
</feature>
<evidence type="ECO:0000256" key="3">
    <source>
        <dbReference type="ARBA" id="ARBA00022737"/>
    </source>
</evidence>
<dbReference type="InterPro" id="IPR020894">
    <property type="entry name" value="Cadherin_CS"/>
</dbReference>
<dbReference type="InterPro" id="IPR002126">
    <property type="entry name" value="Cadherin-like_dom"/>
</dbReference>
<evidence type="ECO:0000256" key="1">
    <source>
        <dbReference type="ARBA" id="ARBA00004370"/>
    </source>
</evidence>
<evidence type="ECO:0000256" key="7">
    <source>
        <dbReference type="PROSITE-ProRule" id="PRU00043"/>
    </source>
</evidence>
<keyword evidence="5" id="KW-1133">Transmembrane helix</keyword>
<name>A0ABM1EKC7_PRICU</name>